<comment type="caution">
    <text evidence="1">The sequence shown here is derived from an EMBL/GenBank/DDBJ whole genome shotgun (WGS) entry which is preliminary data.</text>
</comment>
<sequence>MHIEKALSGVPMESRCSGWRTGKCLLVKEGEAEGVKEFICETCGQGFQAPSAGRLEEVMEAHYKLSEGCRLK</sequence>
<protein>
    <submittedName>
        <fullName evidence="1">Uncharacterized protein</fullName>
    </submittedName>
</protein>
<evidence type="ECO:0000313" key="2">
    <source>
        <dbReference type="Proteomes" id="UP001165082"/>
    </source>
</evidence>
<organism evidence="1 2">
    <name type="scientific">Triparma retinervis</name>
    <dbReference type="NCBI Taxonomy" id="2557542"/>
    <lineage>
        <taxon>Eukaryota</taxon>
        <taxon>Sar</taxon>
        <taxon>Stramenopiles</taxon>
        <taxon>Ochrophyta</taxon>
        <taxon>Bolidophyceae</taxon>
        <taxon>Parmales</taxon>
        <taxon>Triparmaceae</taxon>
        <taxon>Triparma</taxon>
    </lineage>
</organism>
<proteinExistence type="predicted"/>
<dbReference type="EMBL" id="BRXZ01000769">
    <property type="protein sequence ID" value="GMH53378.1"/>
    <property type="molecule type" value="Genomic_DNA"/>
</dbReference>
<keyword evidence="2" id="KW-1185">Reference proteome</keyword>
<dbReference type="OrthoDB" id="436852at2759"/>
<gene>
    <name evidence="1" type="ORF">TrRE_jg9928</name>
</gene>
<evidence type="ECO:0000313" key="1">
    <source>
        <dbReference type="EMBL" id="GMH53378.1"/>
    </source>
</evidence>
<reference evidence="1" key="1">
    <citation type="submission" date="2022-07" db="EMBL/GenBank/DDBJ databases">
        <title>Genome analysis of Parmales, a sister group of diatoms, reveals the evolutionary specialization of diatoms from phago-mixotrophs to photoautotrophs.</title>
        <authorList>
            <person name="Ban H."/>
            <person name="Sato S."/>
            <person name="Yoshikawa S."/>
            <person name="Kazumasa Y."/>
            <person name="Nakamura Y."/>
            <person name="Ichinomiya M."/>
            <person name="Saitoh K."/>
            <person name="Sato N."/>
            <person name="Blanc-Mathieu R."/>
            <person name="Endo H."/>
            <person name="Kuwata A."/>
            <person name="Ogata H."/>
        </authorList>
    </citation>
    <scope>NUCLEOTIDE SEQUENCE</scope>
</reference>
<accession>A0A9W6ZLT3</accession>
<dbReference type="AlphaFoldDB" id="A0A9W6ZLT3"/>
<name>A0A9W6ZLT3_9STRA</name>
<dbReference type="Proteomes" id="UP001165082">
    <property type="component" value="Unassembled WGS sequence"/>
</dbReference>